<feature type="non-terminal residue" evidence="2">
    <location>
        <position position="1"/>
    </location>
</feature>
<dbReference type="InterPro" id="IPR012337">
    <property type="entry name" value="RNaseH-like_sf"/>
</dbReference>
<dbReference type="PANTHER" id="PTHR37984">
    <property type="entry name" value="PROTEIN CBG26694"/>
    <property type="match status" value="1"/>
</dbReference>
<dbReference type="SUPFAM" id="SSF53098">
    <property type="entry name" value="Ribonuclease H-like"/>
    <property type="match status" value="1"/>
</dbReference>
<organism evidence="2 3">
    <name type="scientific">Acropora cervicornis</name>
    <name type="common">Staghorn coral</name>
    <dbReference type="NCBI Taxonomy" id="6130"/>
    <lineage>
        <taxon>Eukaryota</taxon>
        <taxon>Metazoa</taxon>
        <taxon>Cnidaria</taxon>
        <taxon>Anthozoa</taxon>
        <taxon>Hexacorallia</taxon>
        <taxon>Scleractinia</taxon>
        <taxon>Astrocoeniina</taxon>
        <taxon>Acroporidae</taxon>
        <taxon>Acropora</taxon>
    </lineage>
</organism>
<evidence type="ECO:0000259" key="1">
    <source>
        <dbReference type="PROSITE" id="PS50994"/>
    </source>
</evidence>
<dbReference type="PANTHER" id="PTHR37984:SF9">
    <property type="entry name" value="INTEGRASE CATALYTIC DOMAIN-CONTAINING PROTEIN"/>
    <property type="match status" value="1"/>
</dbReference>
<dbReference type="Gene3D" id="3.30.420.10">
    <property type="entry name" value="Ribonuclease H-like superfamily/Ribonuclease H"/>
    <property type="match status" value="1"/>
</dbReference>
<sequence length="143" mass="15905">IAFIVVTFALANAALELECHFGGLGYLQPSTTWPNHASRYGGRTCLLFVEYYSRWVEIKLLTTQTARSVIIAIKELLSTHGIPNIVIPDIGPFFSAACLQRFADKYGFVHTTSSPRYVWPNGGLKRAIRTEKGPLKKNDGPHL</sequence>
<reference evidence="2" key="1">
    <citation type="journal article" date="2023" name="G3 (Bethesda)">
        <title>Whole genome assembly and annotation of the endangered Caribbean coral Acropora cervicornis.</title>
        <authorList>
            <person name="Selwyn J.D."/>
            <person name="Vollmer S.V."/>
        </authorList>
    </citation>
    <scope>NUCLEOTIDE SEQUENCE</scope>
    <source>
        <strain evidence="2">K2</strain>
    </source>
</reference>
<accession>A0AAD9PPP1</accession>
<name>A0AAD9PPP1_ACRCE</name>
<dbReference type="Proteomes" id="UP001249851">
    <property type="component" value="Unassembled WGS sequence"/>
</dbReference>
<feature type="domain" description="Integrase catalytic" evidence="1">
    <location>
        <begin position="25"/>
        <end position="143"/>
    </location>
</feature>
<dbReference type="InterPro" id="IPR001584">
    <property type="entry name" value="Integrase_cat-core"/>
</dbReference>
<keyword evidence="3" id="KW-1185">Reference proteome</keyword>
<dbReference type="GO" id="GO:0003676">
    <property type="term" value="F:nucleic acid binding"/>
    <property type="evidence" value="ECO:0007669"/>
    <property type="project" value="InterPro"/>
</dbReference>
<evidence type="ECO:0000313" key="2">
    <source>
        <dbReference type="EMBL" id="KAK2546735.1"/>
    </source>
</evidence>
<evidence type="ECO:0000313" key="3">
    <source>
        <dbReference type="Proteomes" id="UP001249851"/>
    </source>
</evidence>
<comment type="caution">
    <text evidence="2">The sequence shown here is derived from an EMBL/GenBank/DDBJ whole genome shotgun (WGS) entry which is preliminary data.</text>
</comment>
<dbReference type="GO" id="GO:0015074">
    <property type="term" value="P:DNA integration"/>
    <property type="evidence" value="ECO:0007669"/>
    <property type="project" value="InterPro"/>
</dbReference>
<dbReference type="PROSITE" id="PS50994">
    <property type="entry name" value="INTEGRASE"/>
    <property type="match status" value="1"/>
</dbReference>
<gene>
    <name evidence="2" type="ORF">P5673_033624</name>
</gene>
<protein>
    <submittedName>
        <fullName evidence="2">Gag-Pol polyprotein</fullName>
    </submittedName>
</protein>
<dbReference type="AlphaFoldDB" id="A0AAD9PPP1"/>
<dbReference type="EMBL" id="JARQWQ010000304">
    <property type="protein sequence ID" value="KAK2546735.1"/>
    <property type="molecule type" value="Genomic_DNA"/>
</dbReference>
<dbReference type="InterPro" id="IPR036397">
    <property type="entry name" value="RNaseH_sf"/>
</dbReference>
<reference evidence="2" key="2">
    <citation type="journal article" date="2023" name="Science">
        <title>Genomic signatures of disease resistance in endangered staghorn corals.</title>
        <authorList>
            <person name="Vollmer S.V."/>
            <person name="Selwyn J.D."/>
            <person name="Despard B.A."/>
            <person name="Roesel C.L."/>
        </authorList>
    </citation>
    <scope>NUCLEOTIDE SEQUENCE</scope>
    <source>
        <strain evidence="2">K2</strain>
    </source>
</reference>
<dbReference type="InterPro" id="IPR050951">
    <property type="entry name" value="Retrovirus_Pol_polyprotein"/>
</dbReference>
<proteinExistence type="predicted"/>